<dbReference type="EMBL" id="CM037622">
    <property type="protein sequence ID" value="KAH8003546.1"/>
    <property type="molecule type" value="Genomic_DNA"/>
</dbReference>
<gene>
    <name evidence="1" type="ORF">K3G42_019888</name>
</gene>
<proteinExistence type="predicted"/>
<reference evidence="1" key="1">
    <citation type="submission" date="2021-08" db="EMBL/GenBank/DDBJ databases">
        <title>The first chromosome-level gecko genome reveals the dynamic sex chromosomes of Neotropical dwarf geckos (Sphaerodactylidae: Sphaerodactylus).</title>
        <authorList>
            <person name="Pinto B.J."/>
            <person name="Keating S.E."/>
            <person name="Gamble T."/>
        </authorList>
    </citation>
    <scope>NUCLEOTIDE SEQUENCE</scope>
    <source>
        <strain evidence="1">TG3544</strain>
    </source>
</reference>
<name>A0ACB8FE76_9SAUR</name>
<evidence type="ECO:0000313" key="1">
    <source>
        <dbReference type="EMBL" id="KAH8003546.1"/>
    </source>
</evidence>
<sequence length="135" mass="15527">MGLSTIHGDTKELEKFLEQLSGGPAARPNTVKYRAWYAGRAAGPWHLEDHPVIQELTEEDEELLGCHLPYPFQRPRANRAAQKRRPTMGRKARWKWTEECWNFNSPEFVPEGEENGQKSGKAADRQQYPTRSHSP</sequence>
<protein>
    <submittedName>
        <fullName evidence="1">Uncharacterized protein</fullName>
    </submittedName>
</protein>
<comment type="caution">
    <text evidence="1">The sequence shown here is derived from an EMBL/GenBank/DDBJ whole genome shotgun (WGS) entry which is preliminary data.</text>
</comment>
<keyword evidence="2" id="KW-1185">Reference proteome</keyword>
<organism evidence="1 2">
    <name type="scientific">Sphaerodactylus townsendi</name>
    <dbReference type="NCBI Taxonomy" id="933632"/>
    <lineage>
        <taxon>Eukaryota</taxon>
        <taxon>Metazoa</taxon>
        <taxon>Chordata</taxon>
        <taxon>Craniata</taxon>
        <taxon>Vertebrata</taxon>
        <taxon>Euteleostomi</taxon>
        <taxon>Lepidosauria</taxon>
        <taxon>Squamata</taxon>
        <taxon>Bifurcata</taxon>
        <taxon>Gekkota</taxon>
        <taxon>Sphaerodactylidae</taxon>
        <taxon>Sphaerodactylus</taxon>
    </lineage>
</organism>
<evidence type="ECO:0000313" key="2">
    <source>
        <dbReference type="Proteomes" id="UP000827872"/>
    </source>
</evidence>
<dbReference type="Proteomes" id="UP000827872">
    <property type="component" value="Linkage Group LG09"/>
</dbReference>
<accession>A0ACB8FE76</accession>